<evidence type="ECO:0000313" key="2">
    <source>
        <dbReference type="Proteomes" id="UP001172457"/>
    </source>
</evidence>
<dbReference type="AlphaFoldDB" id="A0AA38WLB3"/>
<evidence type="ECO:0000313" key="1">
    <source>
        <dbReference type="EMBL" id="KAJ9553999.1"/>
    </source>
</evidence>
<dbReference type="Gene3D" id="1.20.5.4130">
    <property type="match status" value="1"/>
</dbReference>
<proteinExistence type="predicted"/>
<comment type="caution">
    <text evidence="1">The sequence shown here is derived from an EMBL/GenBank/DDBJ whole genome shotgun (WGS) entry which is preliminary data.</text>
</comment>
<sequence length="103" mass="12016">MANADLRMLMDDLKKIIHGNHQLLINNNPLIISKRPQFQLLYQELGSIIQTLFGIHEDHHHQHHELEKVRDIKKRFKDVAKEAQDTIDLFLSDATLTTIKLSL</sequence>
<keyword evidence="2" id="KW-1185">Reference proteome</keyword>
<organism evidence="1 2">
    <name type="scientific">Centaurea solstitialis</name>
    <name type="common">yellow star-thistle</name>
    <dbReference type="NCBI Taxonomy" id="347529"/>
    <lineage>
        <taxon>Eukaryota</taxon>
        <taxon>Viridiplantae</taxon>
        <taxon>Streptophyta</taxon>
        <taxon>Embryophyta</taxon>
        <taxon>Tracheophyta</taxon>
        <taxon>Spermatophyta</taxon>
        <taxon>Magnoliopsida</taxon>
        <taxon>eudicotyledons</taxon>
        <taxon>Gunneridae</taxon>
        <taxon>Pentapetalae</taxon>
        <taxon>asterids</taxon>
        <taxon>campanulids</taxon>
        <taxon>Asterales</taxon>
        <taxon>Asteraceae</taxon>
        <taxon>Carduoideae</taxon>
        <taxon>Cardueae</taxon>
        <taxon>Centaureinae</taxon>
        <taxon>Centaurea</taxon>
    </lineage>
</organism>
<reference evidence="1" key="1">
    <citation type="submission" date="2023-03" db="EMBL/GenBank/DDBJ databases">
        <title>Chromosome-scale reference genome and RAD-based genetic map of yellow starthistle (Centaurea solstitialis) reveal putative structural variation and QTLs associated with invader traits.</title>
        <authorList>
            <person name="Reatini B."/>
            <person name="Cang F.A."/>
            <person name="Jiang Q."/>
            <person name="Mckibben M.T.W."/>
            <person name="Barker M.S."/>
            <person name="Rieseberg L.H."/>
            <person name="Dlugosch K.M."/>
        </authorList>
    </citation>
    <scope>NUCLEOTIDE SEQUENCE</scope>
    <source>
        <strain evidence="1">CAN-66</strain>
        <tissue evidence="1">Leaf</tissue>
    </source>
</reference>
<dbReference type="EMBL" id="JARYMX010000004">
    <property type="protein sequence ID" value="KAJ9553999.1"/>
    <property type="molecule type" value="Genomic_DNA"/>
</dbReference>
<accession>A0AA38WLB3</accession>
<name>A0AA38WLB3_9ASTR</name>
<protein>
    <submittedName>
        <fullName evidence="1">Uncharacterized protein</fullName>
    </submittedName>
</protein>
<dbReference type="Proteomes" id="UP001172457">
    <property type="component" value="Chromosome 4"/>
</dbReference>
<gene>
    <name evidence="1" type="ORF">OSB04_018044</name>
</gene>